<proteinExistence type="predicted"/>
<name>A0A1F5DMU9_9BACT</name>
<protein>
    <recommendedName>
        <fullName evidence="3">Dephospho-CoA kinase</fullName>
    </recommendedName>
</protein>
<comment type="caution">
    <text evidence="1">The sequence shown here is derived from an EMBL/GenBank/DDBJ whole genome shotgun (WGS) entry which is preliminary data.</text>
</comment>
<gene>
    <name evidence="1" type="ORF">A2V71_01340</name>
</gene>
<reference evidence="1 2" key="1">
    <citation type="journal article" date="2016" name="Nat. Commun.">
        <title>Thousands of microbial genomes shed light on interconnected biogeochemical processes in an aquifer system.</title>
        <authorList>
            <person name="Anantharaman K."/>
            <person name="Brown C.T."/>
            <person name="Hug L.A."/>
            <person name="Sharon I."/>
            <person name="Castelle C.J."/>
            <person name="Probst A.J."/>
            <person name="Thomas B.C."/>
            <person name="Singh A."/>
            <person name="Wilkins M.J."/>
            <person name="Karaoz U."/>
            <person name="Brodie E.L."/>
            <person name="Williams K.H."/>
            <person name="Hubbard S.S."/>
            <person name="Banfield J.F."/>
        </authorList>
    </citation>
    <scope>NUCLEOTIDE SEQUENCE [LARGE SCALE GENOMIC DNA]</scope>
</reference>
<organism evidence="1 2">
    <name type="scientific">Candidatus Berkelbacteria bacterium RBG_13_40_8</name>
    <dbReference type="NCBI Taxonomy" id="1797467"/>
    <lineage>
        <taxon>Bacteria</taxon>
        <taxon>Candidatus Berkelbacteria</taxon>
    </lineage>
</organism>
<dbReference type="Proteomes" id="UP000178764">
    <property type="component" value="Unassembled WGS sequence"/>
</dbReference>
<dbReference type="PANTHER" id="PTHR41930">
    <property type="entry name" value="UPF0200 PROTEIN MJ1399"/>
    <property type="match status" value="1"/>
</dbReference>
<dbReference type="Gene3D" id="3.40.50.300">
    <property type="entry name" value="P-loop containing nucleotide triphosphate hydrolases"/>
    <property type="match status" value="1"/>
</dbReference>
<dbReference type="AlphaFoldDB" id="A0A1F5DMU9"/>
<dbReference type="PANTHER" id="PTHR41930:SF1">
    <property type="entry name" value="DEPHOSPHO-COA KINASE"/>
    <property type="match status" value="1"/>
</dbReference>
<dbReference type="Pfam" id="PF13238">
    <property type="entry name" value="AAA_18"/>
    <property type="match status" value="1"/>
</dbReference>
<dbReference type="InterPro" id="IPR027417">
    <property type="entry name" value="P-loop_NTPase"/>
</dbReference>
<sequence length="183" mass="20689">MIIGVSGTLGSGKDTVSEYLIKKGWQHISLSDLIRKEAKKRGVGFDRDSLREFANLLAKEDGSDALAKIAITKKQKNNLVISSVRKPGEVDYLKKIPDFKLFFINASIKLRYKRIIKRARVGDMTMTFDEFEKQEKQEMSGKSSQVLSYCKSHADVIIDNSGSLENLYKQIDKVLNAKKKKAK</sequence>
<evidence type="ECO:0000313" key="1">
    <source>
        <dbReference type="EMBL" id="OGD56346.1"/>
    </source>
</evidence>
<evidence type="ECO:0000313" key="2">
    <source>
        <dbReference type="Proteomes" id="UP000178764"/>
    </source>
</evidence>
<dbReference type="EMBL" id="MEZT01000022">
    <property type="protein sequence ID" value="OGD56346.1"/>
    <property type="molecule type" value="Genomic_DNA"/>
</dbReference>
<evidence type="ECO:0008006" key="3">
    <source>
        <dbReference type="Google" id="ProtNLM"/>
    </source>
</evidence>
<accession>A0A1F5DMU9</accession>
<dbReference type="SUPFAM" id="SSF52540">
    <property type="entry name" value="P-loop containing nucleoside triphosphate hydrolases"/>
    <property type="match status" value="1"/>
</dbReference>